<organism evidence="1 2">
    <name type="scientific">Okeania hirsuta</name>
    <dbReference type="NCBI Taxonomy" id="1458930"/>
    <lineage>
        <taxon>Bacteria</taxon>
        <taxon>Bacillati</taxon>
        <taxon>Cyanobacteriota</taxon>
        <taxon>Cyanophyceae</taxon>
        <taxon>Oscillatoriophycideae</taxon>
        <taxon>Oscillatoriales</taxon>
        <taxon>Microcoleaceae</taxon>
        <taxon>Okeania</taxon>
    </lineage>
</organism>
<evidence type="ECO:0000313" key="2">
    <source>
        <dbReference type="Proteomes" id="UP000269154"/>
    </source>
</evidence>
<accession>A0A3N6PGW2</accession>
<evidence type="ECO:0000313" key="1">
    <source>
        <dbReference type="EMBL" id="RQH25693.1"/>
    </source>
</evidence>
<comment type="caution">
    <text evidence="1">The sequence shown here is derived from an EMBL/GenBank/DDBJ whole genome shotgun (WGS) entry which is preliminary data.</text>
</comment>
<sequence>MDSLSATQILMAVIDNLDQIYYCPLKSNRLVDDTGGVKKISKSGNIKLDSRGIIIGKNYKNQGFS</sequence>
<dbReference type="EMBL" id="RCBY01000304">
    <property type="protein sequence ID" value="RQH25693.1"/>
    <property type="molecule type" value="Genomic_DNA"/>
</dbReference>
<reference evidence="1 2" key="1">
    <citation type="journal article" date="2018" name="ACS Chem. Biol.">
        <title>Ketoreductase domain dysfunction expands chemodiversity: malyngamide biosynthesis in the cyanobacterium Okeania hirsuta.</title>
        <authorList>
            <person name="Moss N.A."/>
            <person name="Leao T."/>
            <person name="Rankin M."/>
            <person name="McCullough T.M."/>
            <person name="Qu P."/>
            <person name="Korobeynikov A."/>
            <person name="Smith J.L."/>
            <person name="Gerwick L."/>
            <person name="Gerwick W.H."/>
        </authorList>
    </citation>
    <scope>NUCLEOTIDE SEQUENCE [LARGE SCALE GENOMIC DNA]</scope>
    <source>
        <strain evidence="1 2">PAB10Feb10-1</strain>
    </source>
</reference>
<dbReference type="OrthoDB" id="419069at2"/>
<dbReference type="RefSeq" id="WP_124155570.1">
    <property type="nucleotide sequence ID" value="NZ_CAWOLW010000229.1"/>
</dbReference>
<gene>
    <name evidence="1" type="ORF">D5R40_29265</name>
</gene>
<name>A0A3N6PGW2_9CYAN</name>
<keyword evidence="2" id="KW-1185">Reference proteome</keyword>
<dbReference type="Proteomes" id="UP000269154">
    <property type="component" value="Unassembled WGS sequence"/>
</dbReference>
<proteinExistence type="predicted"/>
<dbReference type="AlphaFoldDB" id="A0A3N6PGW2"/>
<protein>
    <submittedName>
        <fullName evidence="1">Uncharacterized protein</fullName>
    </submittedName>
</protein>